<evidence type="ECO:0000256" key="1">
    <source>
        <dbReference type="SAM" id="MobiDB-lite"/>
    </source>
</evidence>
<protein>
    <submittedName>
        <fullName evidence="2">Polyketide synthase</fullName>
    </submittedName>
</protein>
<sequence>MPPEWWRKWTDDDDDCDEFAAEASVVDVEVSGRAANSTAAAAICPTTSPSGAKSRNPSARRRRGPMDCDLEAEGVRSWLSAYPSFGVVITLFEVVDQVLQEHFTCPLTRRIPVRPVDGWRREISQG</sequence>
<feature type="region of interest" description="Disordered" evidence="1">
    <location>
        <begin position="38"/>
        <end position="65"/>
    </location>
</feature>
<gene>
    <name evidence="2" type="ORF">JMJ77_013318</name>
</gene>
<keyword evidence="3" id="KW-1185">Reference proteome</keyword>
<dbReference type="Proteomes" id="UP000699042">
    <property type="component" value="Unassembled WGS sequence"/>
</dbReference>
<evidence type="ECO:0000313" key="3">
    <source>
        <dbReference type="Proteomes" id="UP000699042"/>
    </source>
</evidence>
<organism evidence="2 3">
    <name type="scientific">Colletotrichum scovillei</name>
    <dbReference type="NCBI Taxonomy" id="1209932"/>
    <lineage>
        <taxon>Eukaryota</taxon>
        <taxon>Fungi</taxon>
        <taxon>Dikarya</taxon>
        <taxon>Ascomycota</taxon>
        <taxon>Pezizomycotina</taxon>
        <taxon>Sordariomycetes</taxon>
        <taxon>Hypocreomycetidae</taxon>
        <taxon>Glomerellales</taxon>
        <taxon>Glomerellaceae</taxon>
        <taxon>Colletotrichum</taxon>
        <taxon>Colletotrichum acutatum species complex</taxon>
    </lineage>
</organism>
<dbReference type="AlphaFoldDB" id="A0A9P7R7Y8"/>
<comment type="caution">
    <text evidence="2">The sequence shown here is derived from an EMBL/GenBank/DDBJ whole genome shotgun (WGS) entry which is preliminary data.</text>
</comment>
<proteinExistence type="predicted"/>
<feature type="compositionally biased region" description="Polar residues" evidence="1">
    <location>
        <begin position="45"/>
        <end position="57"/>
    </location>
</feature>
<dbReference type="EMBL" id="JAESDN010000005">
    <property type="protein sequence ID" value="KAG7050574.1"/>
    <property type="molecule type" value="Genomic_DNA"/>
</dbReference>
<name>A0A9P7R7Y8_9PEZI</name>
<accession>A0A9P7R7Y8</accession>
<reference evidence="2" key="1">
    <citation type="submission" date="2021-05" db="EMBL/GenBank/DDBJ databases">
        <title>Comparative genomics of three Colletotrichum scovillei strains and genetic complementation revealed genes involved fungal growth and virulence on chili pepper.</title>
        <authorList>
            <person name="Hsieh D.-K."/>
            <person name="Chuang S.-C."/>
            <person name="Chen C.-Y."/>
            <person name="Chao Y.-T."/>
            <person name="Lu M.-Y.J."/>
            <person name="Lee M.-H."/>
            <person name="Shih M.-C."/>
        </authorList>
    </citation>
    <scope>NUCLEOTIDE SEQUENCE</scope>
    <source>
        <strain evidence="2">Coll-153</strain>
    </source>
</reference>
<evidence type="ECO:0000313" key="2">
    <source>
        <dbReference type="EMBL" id="KAG7050574.1"/>
    </source>
</evidence>